<organism evidence="2 3">
    <name type="scientific">Pyrenophora tritici-repentis</name>
    <dbReference type="NCBI Taxonomy" id="45151"/>
    <lineage>
        <taxon>Eukaryota</taxon>
        <taxon>Fungi</taxon>
        <taxon>Dikarya</taxon>
        <taxon>Ascomycota</taxon>
        <taxon>Pezizomycotina</taxon>
        <taxon>Dothideomycetes</taxon>
        <taxon>Pleosporomycetidae</taxon>
        <taxon>Pleosporales</taxon>
        <taxon>Pleosporineae</taxon>
        <taxon>Pleosporaceae</taxon>
        <taxon>Pyrenophora</taxon>
    </lineage>
</organism>
<feature type="region of interest" description="Disordered" evidence="1">
    <location>
        <begin position="373"/>
        <end position="429"/>
    </location>
</feature>
<evidence type="ECO:0000313" key="2">
    <source>
        <dbReference type="EMBL" id="KAF7565774.1"/>
    </source>
</evidence>
<proteinExistence type="predicted"/>
<feature type="compositionally biased region" description="Basic and acidic residues" evidence="1">
    <location>
        <begin position="597"/>
        <end position="726"/>
    </location>
</feature>
<sequence>MQSFDNVHVQVEDSSTGSATIHTTSPTLNAQLSEMPTTKILLSQESPGAVLSVSAGQWDDIAHCEKVSTPTIMSASTQRAIYCSTGMQTMPPTNAEDFHKIHGREPTHDELVKKMGCAGIGRYEPGPRPYEVIIGKPFPTEPSSRDLFVSQETAFQTSEVVHVKNSLVHAKAKATALAKRQLNAAKAAGYNIWPETNEDRVIHMEQYYIDIQLDDEGNATNVDVRGHSLPNICGEEINPTPLTLHQDQHDQVKTHMRTVRADTSFNSKAGTSFSVLEPGLSPRLPPEEEAVREPPRLQQIPSARFSSPGADPVAIEDYGYFTLVLKNDRKKESPKRTQTHNSQNSESAVKLREDEVPTIVVRRERFADEFIVHDATEAPPEIPKGPRKRTPNHREGARGAQEASKRSKTTDSNDVGNSPYLRMRGNTHQYEVPSMYLDASLRGSIERDGKSQQSTKDGSRHEHSSDPVQSGRADGRASDHDSSRHTSRMRNSHRDRSRSPVDRHGSSRYKSRSRARNASRKPFEEEQRHARTAKVDQEPHTPRASASGHAADKMHDMFKPEEKTREAADSSVQNAQQGHGVANTQRQATRNAVQELDPAKRNAQPKKEEAASRARDVEDRHRREQDKIKEAEQLEKKRQLEEAEIKRARDAKDLQKLEREEKKQAREAERRRQKEDRNHCREQERAADRDKEKRDGCHEIDDPSHSTHVDGYAREREAQNRRREEASGLPVPTNSGTGRRSARERSQRHAQDAERRAPEKKADNKVTKRRPERGARGELERYDPRKRFGRGR</sequence>
<evidence type="ECO:0000313" key="3">
    <source>
        <dbReference type="Proteomes" id="UP000245464"/>
    </source>
</evidence>
<feature type="compositionally biased region" description="Basic and acidic residues" evidence="1">
    <location>
        <begin position="285"/>
        <end position="295"/>
    </location>
</feature>
<dbReference type="Proteomes" id="UP000245464">
    <property type="component" value="Chromosome 10"/>
</dbReference>
<dbReference type="AlphaFoldDB" id="A0A2W1CZ94"/>
<reference evidence="2" key="1">
    <citation type="journal article" date="2018" name="BMC Genomics">
        <title>Comparative genomics of the wheat fungal pathogen Pyrenophora tritici-repentis reveals chromosomal variations and genome plasticity.</title>
        <authorList>
            <person name="Moolhuijzen P."/>
            <person name="See P.T."/>
            <person name="Hane J.K."/>
            <person name="Shi G."/>
            <person name="Liu Z."/>
            <person name="Oliver R.P."/>
            <person name="Moffat C.S."/>
        </authorList>
    </citation>
    <scope>NUCLEOTIDE SEQUENCE [LARGE SCALE GENOMIC DNA]</scope>
    <source>
        <strain evidence="2">M4</strain>
    </source>
</reference>
<feature type="region of interest" description="Disordered" evidence="1">
    <location>
        <begin position="330"/>
        <end position="352"/>
    </location>
</feature>
<gene>
    <name evidence="2" type="ORF">PtrM4_052080</name>
</gene>
<feature type="compositionally biased region" description="Basic residues" evidence="1">
    <location>
        <begin position="506"/>
        <end position="519"/>
    </location>
</feature>
<dbReference type="GeneID" id="6344934"/>
<feature type="compositionally biased region" description="Polar residues" evidence="1">
    <location>
        <begin position="570"/>
        <end position="592"/>
    </location>
</feature>
<feature type="compositionally biased region" description="Basic and acidic residues" evidence="1">
    <location>
        <begin position="550"/>
        <end position="568"/>
    </location>
</feature>
<feature type="compositionally biased region" description="Basic and acidic residues" evidence="1">
    <location>
        <begin position="392"/>
        <end position="411"/>
    </location>
</feature>
<feature type="region of interest" description="Disordered" evidence="1">
    <location>
        <begin position="442"/>
        <end position="792"/>
    </location>
</feature>
<feature type="compositionally biased region" description="Basic and acidic residues" evidence="1">
    <location>
        <begin position="741"/>
        <end position="766"/>
    </location>
</feature>
<feature type="compositionally biased region" description="Basic and acidic residues" evidence="1">
    <location>
        <begin position="521"/>
        <end position="541"/>
    </location>
</feature>
<feature type="region of interest" description="Disordered" evidence="1">
    <location>
        <begin position="277"/>
        <end position="311"/>
    </location>
</feature>
<feature type="region of interest" description="Disordered" evidence="1">
    <location>
        <begin position="1"/>
        <end position="24"/>
    </location>
</feature>
<dbReference type="RefSeq" id="XP_001937003.2">
    <property type="nucleotide sequence ID" value="XM_001936968.2"/>
</dbReference>
<feature type="compositionally biased region" description="Basic and acidic residues" evidence="1">
    <location>
        <begin position="492"/>
        <end position="505"/>
    </location>
</feature>
<accession>A0A2W1CZ94</accession>
<feature type="compositionally biased region" description="Polar residues" evidence="1">
    <location>
        <begin position="12"/>
        <end position="24"/>
    </location>
</feature>
<evidence type="ECO:0000256" key="1">
    <source>
        <dbReference type="SAM" id="MobiDB-lite"/>
    </source>
</evidence>
<feature type="compositionally biased region" description="Basic and acidic residues" evidence="1">
    <location>
        <begin position="772"/>
        <end position="786"/>
    </location>
</feature>
<protein>
    <submittedName>
        <fullName evidence="2">Trichoplein multi-domain protein</fullName>
    </submittedName>
</protein>
<dbReference type="KEGG" id="ptrr:6344934"/>
<dbReference type="OrthoDB" id="3693838at2759"/>
<comment type="caution">
    <text evidence="2">The sequence shown here is derived from an EMBL/GenBank/DDBJ whole genome shotgun (WGS) entry which is preliminary data.</text>
</comment>
<dbReference type="EMBL" id="NQIK02000010">
    <property type="protein sequence ID" value="KAF7565774.1"/>
    <property type="molecule type" value="Genomic_DNA"/>
</dbReference>
<feature type="compositionally biased region" description="Basic and acidic residues" evidence="1">
    <location>
        <begin position="473"/>
        <end position="484"/>
    </location>
</feature>
<name>A0A2W1CZ94_9PLEO</name>